<evidence type="ECO:0008006" key="3">
    <source>
        <dbReference type="Google" id="ProtNLM"/>
    </source>
</evidence>
<dbReference type="RefSeq" id="XP_002996908.1">
    <property type="nucleotide sequence ID" value="XM_002996862.1"/>
</dbReference>
<dbReference type="KEGG" id="pif:PITG_21912"/>
<dbReference type="OrthoDB" id="137729at2759"/>
<keyword evidence="2" id="KW-1185">Reference proteome</keyword>
<accession>D0P4P2</accession>
<dbReference type="EMBL" id="DS028819">
    <property type="protein sequence ID" value="EEY68647.1"/>
    <property type="molecule type" value="Genomic_DNA"/>
</dbReference>
<evidence type="ECO:0000313" key="2">
    <source>
        <dbReference type="Proteomes" id="UP000006643"/>
    </source>
</evidence>
<dbReference type="AlphaFoldDB" id="D0P4P2"/>
<protein>
    <recommendedName>
        <fullName evidence="3">SWIM-type domain-containing protein</fullName>
    </recommendedName>
</protein>
<dbReference type="GeneID" id="9473599"/>
<dbReference type="HOGENOM" id="CLU_1771710_0_0_1"/>
<evidence type="ECO:0000313" key="1">
    <source>
        <dbReference type="EMBL" id="EEY68647.1"/>
    </source>
</evidence>
<proteinExistence type="predicted"/>
<dbReference type="Proteomes" id="UP000006643">
    <property type="component" value="Unassembled WGS sequence"/>
</dbReference>
<dbReference type="InParanoid" id="D0P4P2"/>
<organism evidence="1 2">
    <name type="scientific">Phytophthora infestans (strain T30-4)</name>
    <name type="common">Potato late blight agent</name>
    <dbReference type="NCBI Taxonomy" id="403677"/>
    <lineage>
        <taxon>Eukaryota</taxon>
        <taxon>Sar</taxon>
        <taxon>Stramenopiles</taxon>
        <taxon>Oomycota</taxon>
        <taxon>Peronosporomycetes</taxon>
        <taxon>Peronosporales</taxon>
        <taxon>Peronosporaceae</taxon>
        <taxon>Phytophthora</taxon>
    </lineage>
</organism>
<name>D0P4P2_PHYIT</name>
<gene>
    <name evidence="1" type="ORF">PITG_21912</name>
</gene>
<reference evidence="2" key="1">
    <citation type="journal article" date="2009" name="Nature">
        <title>Genome sequence and analysis of the Irish potato famine pathogen Phytophthora infestans.</title>
        <authorList>
            <consortium name="The Broad Institute Genome Sequencing Platform"/>
            <person name="Haas B.J."/>
            <person name="Kamoun S."/>
            <person name="Zody M.C."/>
            <person name="Jiang R.H."/>
            <person name="Handsaker R.E."/>
            <person name="Cano L.M."/>
            <person name="Grabherr M."/>
            <person name="Kodira C.D."/>
            <person name="Raffaele S."/>
            <person name="Torto-Alalibo T."/>
            <person name="Bozkurt T.O."/>
            <person name="Ah-Fong A.M."/>
            <person name="Alvarado L."/>
            <person name="Anderson V.L."/>
            <person name="Armstrong M.R."/>
            <person name="Avrova A."/>
            <person name="Baxter L."/>
            <person name="Beynon J."/>
            <person name="Boevink P.C."/>
            <person name="Bollmann S.R."/>
            <person name="Bos J.I."/>
            <person name="Bulone V."/>
            <person name="Cai G."/>
            <person name="Cakir C."/>
            <person name="Carrington J.C."/>
            <person name="Chawner M."/>
            <person name="Conti L."/>
            <person name="Costanzo S."/>
            <person name="Ewan R."/>
            <person name="Fahlgren N."/>
            <person name="Fischbach M.A."/>
            <person name="Fugelstad J."/>
            <person name="Gilroy E.M."/>
            <person name="Gnerre S."/>
            <person name="Green P.J."/>
            <person name="Grenville-Briggs L.J."/>
            <person name="Griffith J."/>
            <person name="Grunwald N.J."/>
            <person name="Horn K."/>
            <person name="Horner N.R."/>
            <person name="Hu C.H."/>
            <person name="Huitema E."/>
            <person name="Jeong D.H."/>
            <person name="Jones A.M."/>
            <person name="Jones J.D."/>
            <person name="Jones R.W."/>
            <person name="Karlsson E.K."/>
            <person name="Kunjeti S.G."/>
            <person name="Lamour K."/>
            <person name="Liu Z."/>
            <person name="Ma L."/>
            <person name="Maclean D."/>
            <person name="Chibucos M.C."/>
            <person name="McDonald H."/>
            <person name="McWalters J."/>
            <person name="Meijer H.J."/>
            <person name="Morgan W."/>
            <person name="Morris P.F."/>
            <person name="Munro C.A."/>
            <person name="O'Neill K."/>
            <person name="Ospina-Giraldo M."/>
            <person name="Pinzon A."/>
            <person name="Pritchard L."/>
            <person name="Ramsahoye B."/>
            <person name="Ren Q."/>
            <person name="Restrepo S."/>
            <person name="Roy S."/>
            <person name="Sadanandom A."/>
            <person name="Savidor A."/>
            <person name="Schornack S."/>
            <person name="Schwartz D.C."/>
            <person name="Schumann U.D."/>
            <person name="Schwessinger B."/>
            <person name="Seyer L."/>
            <person name="Sharpe T."/>
            <person name="Silvar C."/>
            <person name="Song J."/>
            <person name="Studholme D.J."/>
            <person name="Sykes S."/>
            <person name="Thines M."/>
            <person name="van de Vondervoort P.J."/>
            <person name="Phuntumart V."/>
            <person name="Wawra S."/>
            <person name="Weide R."/>
            <person name="Win J."/>
            <person name="Young C."/>
            <person name="Zhou S."/>
            <person name="Fry W."/>
            <person name="Meyers B.C."/>
            <person name="van West P."/>
            <person name="Ristaino J."/>
            <person name="Govers F."/>
            <person name="Birch P.R."/>
            <person name="Whisson S.C."/>
            <person name="Judelson H.S."/>
            <person name="Nusbaum C."/>
        </authorList>
    </citation>
    <scope>NUCLEOTIDE SEQUENCE [LARGE SCALE GENOMIC DNA]</scope>
    <source>
        <strain evidence="2">T30-4</strain>
    </source>
</reference>
<dbReference type="VEuPathDB" id="FungiDB:PITG_21912"/>
<sequence length="147" mass="16436">MSGWVCSHVLAAAAIKQHLNIDEIQAGIPHRRRPGRPRKELRCLVRDSLEAAEGDDTRSTGPTARLKRHLEKYPSEAIGYKSLHRFKTSLPESPKEFQISCFSGVVTSVQADNKPVTWTITFTDADSHDVEVDELVTDITMATSRHI</sequence>